<dbReference type="Proteomes" id="UP000256326">
    <property type="component" value="Unassembled WGS sequence"/>
</dbReference>
<keyword evidence="2" id="KW-1185">Reference proteome</keyword>
<organism evidence="1 2">
    <name type="scientific">Epilithonimonas hispanica</name>
    <dbReference type="NCBI Taxonomy" id="358687"/>
    <lineage>
        <taxon>Bacteria</taxon>
        <taxon>Pseudomonadati</taxon>
        <taxon>Bacteroidota</taxon>
        <taxon>Flavobacteriia</taxon>
        <taxon>Flavobacteriales</taxon>
        <taxon>Weeksellaceae</taxon>
        <taxon>Chryseobacterium group</taxon>
        <taxon>Epilithonimonas</taxon>
    </lineage>
</organism>
<feature type="non-terminal residue" evidence="1">
    <location>
        <position position="124"/>
    </location>
</feature>
<dbReference type="RefSeq" id="WP_157966757.1">
    <property type="nucleotide sequence ID" value="NZ_QNUG01000147.1"/>
</dbReference>
<reference evidence="1 2" key="1">
    <citation type="journal article" date="2006" name="Int. J. Syst. Evol. Microbiol.">
        <title>Chryseobacterium hispanicum sp. nov., isolated from the drinking water distribution system of Sevilla, Spain.</title>
        <authorList>
            <person name="Gallego V."/>
            <person name="Garcia M.T."/>
            <person name="Ventosa A."/>
        </authorList>
    </citation>
    <scope>NUCLEOTIDE SEQUENCE [LARGE SCALE GENOMIC DNA]</scope>
    <source>
        <strain evidence="1 2">KCTC 22104</strain>
    </source>
</reference>
<name>A0A3D9CGP9_9FLAO</name>
<comment type="caution">
    <text evidence="1">The sequence shown here is derived from an EMBL/GenBank/DDBJ whole genome shotgun (WGS) entry which is preliminary data.</text>
</comment>
<sequence length="124" mass="14506">NNIKFKSPTITNEISKYEKLREDLITKPTSFSEEKLKELIEKSDRIISIHNTKNQNEYKIQSKPELKKGVLKYQFSKQDKIVNTSLQNSSEITKEQIEAFRDTSYDGTLNNRGKHYQFANFIDG</sequence>
<protein>
    <submittedName>
        <fullName evidence="1">Uncharacterized protein</fullName>
    </submittedName>
</protein>
<accession>A0A3D9CGP9</accession>
<dbReference type="AlphaFoldDB" id="A0A3D9CGP9"/>
<evidence type="ECO:0000313" key="1">
    <source>
        <dbReference type="EMBL" id="REC64920.1"/>
    </source>
</evidence>
<feature type="non-terminal residue" evidence="1">
    <location>
        <position position="1"/>
    </location>
</feature>
<proteinExistence type="predicted"/>
<dbReference type="EMBL" id="QNUG01000147">
    <property type="protein sequence ID" value="REC64920.1"/>
    <property type="molecule type" value="Genomic_DNA"/>
</dbReference>
<gene>
    <name evidence="1" type="ORF">DRF58_18270</name>
</gene>
<evidence type="ECO:0000313" key="2">
    <source>
        <dbReference type="Proteomes" id="UP000256326"/>
    </source>
</evidence>